<dbReference type="SUPFAM" id="SSF53448">
    <property type="entry name" value="Nucleotide-diphospho-sugar transferases"/>
    <property type="match status" value="1"/>
</dbReference>
<evidence type="ECO:0000313" key="4">
    <source>
        <dbReference type="Proteomes" id="UP000321104"/>
    </source>
</evidence>
<protein>
    <submittedName>
        <fullName evidence="2">Uncharacterized protein</fullName>
    </submittedName>
</protein>
<dbReference type="RefSeq" id="WP_084593580.1">
    <property type="nucleotide sequence ID" value="NZ_BAMW01000035.1"/>
</dbReference>
<dbReference type="Gene3D" id="3.90.550.10">
    <property type="entry name" value="Spore Coat Polysaccharide Biosynthesis Protein SpsA, Chain A"/>
    <property type="match status" value="1"/>
</dbReference>
<dbReference type="Proteomes" id="UP000321104">
    <property type="component" value="Unassembled WGS sequence"/>
</dbReference>
<dbReference type="EMBL" id="BAMW01000035">
    <property type="protein sequence ID" value="GAN63663.1"/>
    <property type="molecule type" value="Genomic_DNA"/>
</dbReference>
<gene>
    <name evidence="1" type="ORF">Abin_037_003</name>
    <name evidence="2" type="ORF">AIN02nite_29110</name>
</gene>
<evidence type="ECO:0000313" key="2">
    <source>
        <dbReference type="EMBL" id="GEN04886.1"/>
    </source>
</evidence>
<evidence type="ECO:0000313" key="1">
    <source>
        <dbReference type="EMBL" id="GAN63663.1"/>
    </source>
</evidence>
<dbReference type="InterPro" id="IPR029044">
    <property type="entry name" value="Nucleotide-diphossugar_trans"/>
</dbReference>
<reference evidence="2 4" key="2">
    <citation type="submission" date="2019-07" db="EMBL/GenBank/DDBJ databases">
        <title>Whole genome shotgun sequence of Acetobacter indonesiensis NBRC 16471.</title>
        <authorList>
            <person name="Hosoyama A."/>
            <person name="Uohara A."/>
            <person name="Ohji S."/>
            <person name="Ichikawa N."/>
        </authorList>
    </citation>
    <scope>NUCLEOTIDE SEQUENCE [LARGE SCALE GENOMIC DNA]</scope>
    <source>
        <strain evidence="2 4">NBRC 16471</strain>
    </source>
</reference>
<name>A0A6N3T6I2_9PROT</name>
<reference evidence="1 3" key="1">
    <citation type="submission" date="2012-11" db="EMBL/GenBank/DDBJ databases">
        <title>Whole genome sequence of Acetobacter indonesiensis 5H-1.</title>
        <authorList>
            <person name="Azuma Y."/>
            <person name="Higashiura N."/>
            <person name="Hirakawa H."/>
            <person name="Matsushita K."/>
        </authorList>
    </citation>
    <scope>NUCLEOTIDE SEQUENCE [LARGE SCALE GENOMIC DNA]</scope>
    <source>
        <strain evidence="1 3">5H-1</strain>
    </source>
</reference>
<dbReference type="Pfam" id="PF13704">
    <property type="entry name" value="Glyco_tranf_2_4"/>
    <property type="match status" value="1"/>
</dbReference>
<proteinExistence type="predicted"/>
<organism evidence="2 4">
    <name type="scientific">Acetobacter indonesiensis</name>
    <dbReference type="NCBI Taxonomy" id="104101"/>
    <lineage>
        <taxon>Bacteria</taxon>
        <taxon>Pseudomonadati</taxon>
        <taxon>Pseudomonadota</taxon>
        <taxon>Alphaproteobacteria</taxon>
        <taxon>Acetobacterales</taxon>
        <taxon>Acetobacteraceae</taxon>
        <taxon>Acetobacter</taxon>
    </lineage>
</organism>
<dbReference type="AlphaFoldDB" id="A0A6N3T6I2"/>
<accession>A0A6N3T6I2</accession>
<sequence>MSRVALALYVKNEYSDIAGWLAWHFSLGVDTIFVFDDHSIDGTVNILNAASKKFDVRLYSTHPEKIVDHDKRHGECLKLASDMAKEEGFDWIGFLDGDEYLYLSTVDNVKDFLDRFENFDGVAINWCIYGSSGRVVRPRLPIMKTFTARSQENFGDNVLVKSFIRPECFGNNYKNPHRFYDIPADRYADTFGNPVQWIDATNPNVSWDQARVMHFVCRSMEHFVTRIKRRLNIDLRDSSSYWDHFNRNDISDNSYEKFYGKCEKIFMQIQKSALKEAANILSQQKEEEKEKILTSYDIKAVRKIKTSRGSNLALRKSDGKLVHFSTDHFDESNYCQVYGFFYDNYEEYIHLFAVENNKIFDGFFFVKDDLRVSPLLTYKAEYYEDNLFSLRSISQNVFLSAPGHDVAPEQELECNRREALEWEHFVFDDMYEKEILSNAFEKLIVHNNFNIYDLLHMSKKNIYTKKHMWLLPFISMLSNNEKEDLKYIVKGLLDIYI</sequence>
<keyword evidence="3" id="KW-1185">Reference proteome</keyword>
<dbReference type="EMBL" id="BJXQ01000036">
    <property type="protein sequence ID" value="GEN04886.1"/>
    <property type="molecule type" value="Genomic_DNA"/>
</dbReference>
<evidence type="ECO:0000313" key="3">
    <source>
        <dbReference type="Proteomes" id="UP000032673"/>
    </source>
</evidence>
<dbReference type="Proteomes" id="UP000032673">
    <property type="component" value="Unassembled WGS sequence"/>
</dbReference>
<comment type="caution">
    <text evidence="2">The sequence shown here is derived from an EMBL/GenBank/DDBJ whole genome shotgun (WGS) entry which is preliminary data.</text>
</comment>